<evidence type="ECO:0000313" key="1">
    <source>
        <dbReference type="EMBL" id="KSV18123.1"/>
    </source>
</evidence>
<gene>
    <name evidence="1" type="ORF">DA01_04410</name>
</gene>
<protein>
    <submittedName>
        <fullName evidence="1">Uncharacterized protein</fullName>
    </submittedName>
</protein>
<name>A0A0V8M2U7_9CHLR</name>
<organism evidence="1 2">
    <name type="scientific">Dehalococcoides mccartyi</name>
    <dbReference type="NCBI Taxonomy" id="61435"/>
    <lineage>
        <taxon>Bacteria</taxon>
        <taxon>Bacillati</taxon>
        <taxon>Chloroflexota</taxon>
        <taxon>Dehalococcoidia</taxon>
        <taxon>Dehalococcoidales</taxon>
        <taxon>Dehalococcoidaceae</taxon>
        <taxon>Dehalococcoides</taxon>
    </lineage>
</organism>
<dbReference type="AlphaFoldDB" id="A0A0V8M2U7"/>
<dbReference type="PATRIC" id="fig|61435.5.peg.876"/>
<proteinExistence type="predicted"/>
<sequence>MENCQTYIVHEADQISETLLQRRTDRREANISHQIQREQGQWTPFSQNIFGSTILARRTPFRDAAVRNRAIVINTRINVGNYNCQAVQDLESVFTRLSIQSCTSMDRVTDTWRPLSEIANAIEDPEWAASINRAITAERTIFRSGQDYDPQTVTIHALDRLTWLNNHRNNDDVDLPILTEEIRTSGGVRLTNQQVEGMCITLGFNVTYTHGIKRVRSDITLLESLLATNN</sequence>
<reference evidence="1 2" key="1">
    <citation type="journal article" date="2015" name="Sci. Rep.">
        <title>A comparative genomics and reductive dehalogenase gene transcription study of two chloroethene-respiring bacteria, Dehalococcoides mccartyi strains MB and 11a.</title>
        <authorList>
            <person name="Low A."/>
            <person name="Shen Z."/>
            <person name="Cheng D."/>
            <person name="Rogers M.J."/>
            <person name="Lee P.K."/>
            <person name="He J."/>
        </authorList>
    </citation>
    <scope>NUCLEOTIDE SEQUENCE [LARGE SCALE GENOMIC DNA]</scope>
    <source>
        <strain evidence="1 2">MB</strain>
    </source>
</reference>
<evidence type="ECO:0000313" key="2">
    <source>
        <dbReference type="Proteomes" id="UP000053577"/>
    </source>
</evidence>
<dbReference type="Proteomes" id="UP000053577">
    <property type="component" value="Unassembled WGS sequence"/>
</dbReference>
<comment type="caution">
    <text evidence="1">The sequence shown here is derived from an EMBL/GenBank/DDBJ whole genome shotgun (WGS) entry which is preliminary data.</text>
</comment>
<accession>A0A0V8M2U7</accession>
<dbReference type="EMBL" id="JGYD01000018">
    <property type="protein sequence ID" value="KSV18123.1"/>
    <property type="molecule type" value="Genomic_DNA"/>
</dbReference>